<dbReference type="EMBL" id="CAJVRL010000081">
    <property type="protein sequence ID" value="CAG8957958.1"/>
    <property type="molecule type" value="Genomic_DNA"/>
</dbReference>
<evidence type="ECO:0000259" key="1">
    <source>
        <dbReference type="Pfam" id="PF20150"/>
    </source>
</evidence>
<sequence length="398" mass="45958">MDSNNRDGNSTSNGDERAIIHLSQHHTVTAQPPSSNYLEEMEEKLHNKMANLQVSVDDPVSQSLTSETDLEVTLEFTKNEGQLQSHEIPKPGRFTIFGCFPFELRKMIWAEALQLPQVIVMRRGEGGSFSQTNVTASSCKEAYETLLELRLDFFDNSLSDMVTPFNGSSRPLYFNREVDTIVYISSDWDPHPDIGYLWVCGRCNNQPRDLGVSRAPCEHEPHIHQVAITGAILRTELADMHKNTLSQQTPSWFTLLRRFQPKNLAVLLDGDADERSSGRGLDFWDLANTMRTKRSVVLFGPSEALESKYQAQLIDDWNRWRWSLRTWNSWKDAEEKVKARLWEFKKEMEKMREIFEQRNALGNDLTDSEDEVCRKFLAWESWTPPESIQFMLAENKDD</sequence>
<evidence type="ECO:0000313" key="2">
    <source>
        <dbReference type="EMBL" id="CAG8957958.1"/>
    </source>
</evidence>
<dbReference type="OrthoDB" id="3541236at2759"/>
<organism evidence="2 3">
    <name type="scientific">Hymenoscyphus fraxineus</name>
    <dbReference type="NCBI Taxonomy" id="746836"/>
    <lineage>
        <taxon>Eukaryota</taxon>
        <taxon>Fungi</taxon>
        <taxon>Dikarya</taxon>
        <taxon>Ascomycota</taxon>
        <taxon>Pezizomycotina</taxon>
        <taxon>Leotiomycetes</taxon>
        <taxon>Helotiales</taxon>
        <taxon>Helotiaceae</taxon>
        <taxon>Hymenoscyphus</taxon>
    </lineage>
</organism>
<protein>
    <recommendedName>
        <fullName evidence="1">2EXR domain-containing protein</fullName>
    </recommendedName>
</protein>
<dbReference type="AlphaFoldDB" id="A0A9N9L4G5"/>
<dbReference type="Proteomes" id="UP000696280">
    <property type="component" value="Unassembled WGS sequence"/>
</dbReference>
<reference evidence="2" key="1">
    <citation type="submission" date="2021-07" db="EMBL/GenBank/DDBJ databases">
        <authorList>
            <person name="Durling M."/>
        </authorList>
    </citation>
    <scope>NUCLEOTIDE SEQUENCE</scope>
</reference>
<dbReference type="Pfam" id="PF20150">
    <property type="entry name" value="2EXR"/>
    <property type="match status" value="1"/>
</dbReference>
<proteinExistence type="predicted"/>
<evidence type="ECO:0000313" key="3">
    <source>
        <dbReference type="Proteomes" id="UP000696280"/>
    </source>
</evidence>
<dbReference type="InterPro" id="IPR045518">
    <property type="entry name" value="2EXR"/>
</dbReference>
<accession>A0A9N9L4G5</accession>
<gene>
    <name evidence="2" type="ORF">HYFRA_00000301</name>
</gene>
<keyword evidence="3" id="KW-1185">Reference proteome</keyword>
<comment type="caution">
    <text evidence="2">The sequence shown here is derived from an EMBL/GenBank/DDBJ whole genome shotgun (WGS) entry which is preliminary data.</text>
</comment>
<feature type="domain" description="2EXR" evidence="1">
    <location>
        <begin position="94"/>
        <end position="181"/>
    </location>
</feature>
<name>A0A9N9L4G5_9HELO</name>